<dbReference type="RefSeq" id="WP_145347150.1">
    <property type="nucleotide sequence ID" value="NZ_VLLF01000012.1"/>
</dbReference>
<sequence length="696" mass="76777">MAKLPDGLNASKINSSAHGISNIPKTGMVFPKNNVKIAKSKVVLNNFDGVQKKYARQSKTLGQFGFNTDKAIMASVNSICSIKLTFFKKSAEIQKARDILTAHPALLDAAKLEVFTDPKNPDILCKKNNENKLIALTSSEIDLLHCKLKTLCLDIQKDQKPSKGSKNGKLLIDIAKKYENSIQLGKRPLIPTAFDIQNYTMFEPGEFGPGLPDYEPSKVKNRGGDWAGVQSDIAGFSARHKAANVVLIGDIHGLDFSYDVLTSLANRGIVGKAWAEDCPDTKNTPGHTNALDSVSKTGVKTQFFNGASIKTDTEIKNGEERSYLAAFNNAYSYGRSSSKPAAIVTGLAHILRAPDKDDQNDFEAGKRRPEYMLTFNMLHERGGIALIPLPNEHFKGPIDSGHVKSFMESSEQKYDHDGIVKHYKDGKDHTLYDFMNGGSKKSTKKYFESVYNYEVSPLQQILNEGRLEDSKVVELEMNNGQKMRFLQMAVAPPFKPENALGSFKNKQNQIKSISTPFTVKRLSKLLPGSLHSVANFKLPDDLNRYKNTIVTGVNLSNFDFSGVKKWGSVRFDPQTVNTPAGYEVSPGGFIYNHAKAKKGAQNIADALNKIDGSKQLGSMNSNDMKSFLGSHHEAYGAILGNMSADLSRRCGVSKVKTNNQQSDKYYIAENLQAPREVSKQEAFVHILTQSKKAMLV</sequence>
<comment type="caution">
    <text evidence="1">The sequence shown here is derived from an EMBL/GenBank/DDBJ whole genome shotgun (WGS) entry which is preliminary data.</text>
</comment>
<organism evidence="1 2">
    <name type="scientific">Roseibium hamelinense</name>
    <dbReference type="NCBI Taxonomy" id="150831"/>
    <lineage>
        <taxon>Bacteria</taxon>
        <taxon>Pseudomonadati</taxon>
        <taxon>Pseudomonadota</taxon>
        <taxon>Alphaproteobacteria</taxon>
        <taxon>Hyphomicrobiales</taxon>
        <taxon>Stappiaceae</taxon>
        <taxon>Roseibium</taxon>
    </lineage>
</organism>
<gene>
    <name evidence="1" type="ORF">JM93_04102</name>
</gene>
<proteinExistence type="predicted"/>
<dbReference type="EMBL" id="VLLF01000012">
    <property type="protein sequence ID" value="TWI79990.1"/>
    <property type="molecule type" value="Genomic_DNA"/>
</dbReference>
<reference evidence="1 2" key="1">
    <citation type="submission" date="2019-07" db="EMBL/GenBank/DDBJ databases">
        <title>Genomic Encyclopedia of Archaeal and Bacterial Type Strains, Phase II (KMG-II): from individual species to whole genera.</title>
        <authorList>
            <person name="Goeker M."/>
        </authorList>
    </citation>
    <scope>NUCLEOTIDE SEQUENCE [LARGE SCALE GENOMIC DNA]</scope>
    <source>
        <strain evidence="1 2">ATCC BAA-252</strain>
    </source>
</reference>
<protein>
    <submittedName>
        <fullName evidence="1">Uncharacterized protein</fullName>
    </submittedName>
</protein>
<dbReference type="AlphaFoldDB" id="A0A562SGY8"/>
<evidence type="ECO:0000313" key="2">
    <source>
        <dbReference type="Proteomes" id="UP000320593"/>
    </source>
</evidence>
<evidence type="ECO:0000313" key="1">
    <source>
        <dbReference type="EMBL" id="TWI79990.1"/>
    </source>
</evidence>
<name>A0A562SGY8_9HYPH</name>
<dbReference type="Proteomes" id="UP000320593">
    <property type="component" value="Unassembled WGS sequence"/>
</dbReference>
<accession>A0A562SGY8</accession>
<keyword evidence="2" id="KW-1185">Reference proteome</keyword>